<keyword evidence="6" id="KW-0067">ATP-binding</keyword>
<dbReference type="CDD" id="cd03250">
    <property type="entry name" value="ABCC_MRP_domain1"/>
    <property type="match status" value="1"/>
</dbReference>
<feature type="transmembrane region" description="Helical" evidence="9">
    <location>
        <begin position="799"/>
        <end position="819"/>
    </location>
</feature>
<dbReference type="PANTHER" id="PTHR24223:SF399">
    <property type="entry name" value="ABC TRANSPORTER ATNG"/>
    <property type="match status" value="1"/>
</dbReference>
<name>A0A8H5LDC2_GIBSU</name>
<dbReference type="GO" id="GO:0140359">
    <property type="term" value="F:ABC-type transporter activity"/>
    <property type="evidence" value="ECO:0007669"/>
    <property type="project" value="InterPro"/>
</dbReference>
<dbReference type="InterPro" id="IPR044726">
    <property type="entry name" value="ABCC_6TM_D2"/>
</dbReference>
<evidence type="ECO:0000256" key="1">
    <source>
        <dbReference type="ARBA" id="ARBA00004651"/>
    </source>
</evidence>
<dbReference type="SUPFAM" id="SSF52540">
    <property type="entry name" value="P-loop containing nucleoside triphosphate hydrolases"/>
    <property type="match status" value="2"/>
</dbReference>
<evidence type="ECO:0000313" key="13">
    <source>
        <dbReference type="EMBL" id="KAF5590910.1"/>
    </source>
</evidence>
<dbReference type="GO" id="GO:0005524">
    <property type="term" value="F:ATP binding"/>
    <property type="evidence" value="ECO:0007669"/>
    <property type="project" value="UniProtKB-KW"/>
</dbReference>
<dbReference type="InterPro" id="IPR036640">
    <property type="entry name" value="ABC1_TM_sf"/>
</dbReference>
<dbReference type="Gene3D" id="3.40.50.300">
    <property type="entry name" value="P-loop containing nucleotide triphosphate hydrolases"/>
    <property type="match status" value="2"/>
</dbReference>
<dbReference type="Pfam" id="PF00664">
    <property type="entry name" value="ABC_membrane"/>
    <property type="match status" value="1"/>
</dbReference>
<dbReference type="SMART" id="SM00382">
    <property type="entry name" value="AAA"/>
    <property type="match status" value="2"/>
</dbReference>
<evidence type="ECO:0000256" key="8">
    <source>
        <dbReference type="ARBA" id="ARBA00023136"/>
    </source>
</evidence>
<evidence type="ECO:0000256" key="9">
    <source>
        <dbReference type="SAM" id="Phobius"/>
    </source>
</evidence>
<feature type="transmembrane region" description="Helical" evidence="9">
    <location>
        <begin position="982"/>
        <end position="1003"/>
    </location>
</feature>
<comment type="caution">
    <text evidence="13">The sequence shown here is derived from an EMBL/GenBank/DDBJ whole genome shotgun (WGS) entry which is preliminary data.</text>
</comment>
<organism evidence="13 14">
    <name type="scientific">Gibberella subglutinans</name>
    <name type="common">Fusarium subglutinans</name>
    <dbReference type="NCBI Taxonomy" id="42677"/>
    <lineage>
        <taxon>Eukaryota</taxon>
        <taxon>Fungi</taxon>
        <taxon>Dikarya</taxon>
        <taxon>Ascomycota</taxon>
        <taxon>Pezizomycotina</taxon>
        <taxon>Sordariomycetes</taxon>
        <taxon>Hypocreomycetidae</taxon>
        <taxon>Hypocreales</taxon>
        <taxon>Nectriaceae</taxon>
        <taxon>Fusarium</taxon>
        <taxon>Fusarium fujikuroi species complex</taxon>
    </lineage>
</organism>
<dbReference type="GO" id="GO:0005886">
    <property type="term" value="C:plasma membrane"/>
    <property type="evidence" value="ECO:0007669"/>
    <property type="project" value="UniProtKB-SubCell"/>
</dbReference>
<evidence type="ECO:0000259" key="12">
    <source>
        <dbReference type="PROSITE" id="PS50929"/>
    </source>
</evidence>
<dbReference type="SUPFAM" id="SSF90123">
    <property type="entry name" value="ABC transporter transmembrane region"/>
    <property type="match status" value="2"/>
</dbReference>
<gene>
    <name evidence="13" type="ORF">FSUBG_10639</name>
</gene>
<dbReference type="OrthoDB" id="6500128at2759"/>
<comment type="subcellular location">
    <subcellularLocation>
        <location evidence="1">Cell membrane</location>
        <topology evidence="1">Multi-pass membrane protein</topology>
    </subcellularLocation>
</comment>
<dbReference type="PANTHER" id="PTHR24223">
    <property type="entry name" value="ATP-BINDING CASSETTE SUB-FAMILY C"/>
    <property type="match status" value="1"/>
</dbReference>
<dbReference type="InterPro" id="IPR017871">
    <property type="entry name" value="ABC_transporter-like_CS"/>
</dbReference>
<keyword evidence="7 9" id="KW-1133">Transmembrane helix</keyword>
<dbReference type="GeneID" id="59309954"/>
<feature type="domain" description="ABC transporter" evidence="11">
    <location>
        <begin position="479"/>
        <end position="702"/>
    </location>
</feature>
<evidence type="ECO:0000256" key="6">
    <source>
        <dbReference type="ARBA" id="ARBA00022840"/>
    </source>
</evidence>
<dbReference type="PROSITE" id="PS50893">
    <property type="entry name" value="ABC_TRANSPORTER_2"/>
    <property type="match status" value="2"/>
</dbReference>
<evidence type="ECO:0000256" key="10">
    <source>
        <dbReference type="SAM" id="SignalP"/>
    </source>
</evidence>
<feature type="transmembrane region" description="Helical" evidence="9">
    <location>
        <begin position="232"/>
        <end position="251"/>
    </location>
</feature>
<dbReference type="Pfam" id="PF00005">
    <property type="entry name" value="ABC_tran"/>
    <property type="match status" value="2"/>
</dbReference>
<reference evidence="13 14" key="1">
    <citation type="submission" date="2020-05" db="EMBL/GenBank/DDBJ databases">
        <title>Identification and distribution of gene clusters putatively required for synthesis of sphingolipid metabolism inhibitors in phylogenetically diverse species of the filamentous fungus Fusarium.</title>
        <authorList>
            <person name="Kim H.-S."/>
            <person name="Busman M."/>
            <person name="Brown D.W."/>
            <person name="Divon H."/>
            <person name="Uhlig S."/>
            <person name="Proctor R.H."/>
        </authorList>
    </citation>
    <scope>NUCLEOTIDE SEQUENCE [LARGE SCALE GENOMIC DNA]</scope>
    <source>
        <strain evidence="13 14">NRRL 66333</strain>
    </source>
</reference>
<evidence type="ECO:0000256" key="5">
    <source>
        <dbReference type="ARBA" id="ARBA00022741"/>
    </source>
</evidence>
<evidence type="ECO:0000256" key="7">
    <source>
        <dbReference type="ARBA" id="ARBA00022989"/>
    </source>
</evidence>
<feature type="transmembrane region" description="Helical" evidence="9">
    <location>
        <begin position="58"/>
        <end position="78"/>
    </location>
</feature>
<evidence type="ECO:0000256" key="4">
    <source>
        <dbReference type="ARBA" id="ARBA00022692"/>
    </source>
</evidence>
<accession>A0A8H5LDC2</accession>
<keyword evidence="3" id="KW-1003">Cell membrane</keyword>
<dbReference type="InterPro" id="IPR027417">
    <property type="entry name" value="P-loop_NTPase"/>
</dbReference>
<dbReference type="InterPro" id="IPR003593">
    <property type="entry name" value="AAA+_ATPase"/>
</dbReference>
<dbReference type="AlphaFoldDB" id="A0A8H5LDC2"/>
<dbReference type="Gene3D" id="1.20.1560.10">
    <property type="entry name" value="ABC transporter type 1, transmembrane domain"/>
    <property type="match status" value="3"/>
</dbReference>
<feature type="transmembrane region" description="Helical" evidence="9">
    <location>
        <begin position="895"/>
        <end position="915"/>
    </location>
</feature>
<dbReference type="PROSITE" id="PS50929">
    <property type="entry name" value="ABC_TM1F"/>
    <property type="match status" value="2"/>
</dbReference>
<feature type="transmembrane region" description="Helical" evidence="9">
    <location>
        <begin position="424"/>
        <end position="443"/>
    </location>
</feature>
<evidence type="ECO:0000313" key="14">
    <source>
        <dbReference type="Proteomes" id="UP000547976"/>
    </source>
</evidence>
<feature type="signal peptide" evidence="10">
    <location>
        <begin position="1"/>
        <end position="16"/>
    </location>
</feature>
<dbReference type="CDD" id="cd18580">
    <property type="entry name" value="ABC_6TM_ABCC_D2"/>
    <property type="match status" value="1"/>
</dbReference>
<feature type="domain" description="ABC transporter" evidence="11">
    <location>
        <begin position="1043"/>
        <end position="1275"/>
    </location>
</feature>
<dbReference type="FunFam" id="1.20.1560.10:FF:000066">
    <property type="entry name" value="ABC multidrug transporter (Eurofung)"/>
    <property type="match status" value="1"/>
</dbReference>
<keyword evidence="4 9" id="KW-0812">Transmembrane</keyword>
<sequence length="1275" mass="140414">MVIIAIYASLQITLLALWCRQNSTKTAIAEPVLGLIESFALAALSFVEHRNSRKPSKLIGSFLVITIILDISLVRTFWIRSMHSIATVFTASFAIKTVLLILEETPKTLLGEKKKIHETSSGVVNRSFFWWLNGLFLQGHRTILETQDLQAIDSKFDTEHVSALLEKQWERARNSGQPSLLRSTFLAYKWQFAAGIIPRLLHSGFNFAQPFLIQSVIVLVSENEMSVQTSSGLIGATVLIYLGLAISGAWHKHMSFQLVTMYRGGLVSLIFKKTLKLKTASIKDSAPVTLMTADVETIVGAGASVHDIRKAKLACAGSNRHGVISPAMEPATVKWNEAVQKRVGETSSMLNQMKGIKMMGLTDFFLNMVQGLRVKELKVSAKFRWLLVYFNALAMISAQLTPVVVIMSAIYWTKADGGLSVAEAFTSLSLISVVTQPLVMILVSLMQISGVLGGCGRIQAFLLLDEQAVTKEVVDVDAVTMQNASFQTPDGDSLLTEVNLQISPGTLNVLVGRVGCGKSSLLRAIIGELVPVKGMVKTEESLAYCDQVPWLRNTTIRENIVGLSPTDSKWLSIVLHACALEEDLHELPQGQETIVGSGGVALSGGQKQRVALARAVYSRKKLIIIDDVFSSLDKTTADTVFHRLLGADGLLRRSTVVLVTSNVQYLPFADFVTVIEDGRITRNQVSYSQLEATETLNTIAPIETLEPTQKDIVKLTPKKEFDMARKTGDTDCYKIYVKSMGWKVICIIFPTSVIGAVLEAMPRKYCARLSDEANDVEIWLRIWTEKGEGSKDAHYAGGYIGLVFASMALALLNIDYFLIVGVEKSSNNLHEQLLKSVCRAPLHFFTSTESGSILNRFSQDMTLIDMSLPLAFYLTLDLTLRCVVQVGVVASGASYFGAFLPISFLALYLIQKYYLRTSRQMRLLDLEAKTPLYTQFTEITAGLATIRSFGWTNGVLDESFRMLNTSQKPFYLMFCIQRWLELVLDLFVAGMAILLVTIALRIPGTTSEGAIGLAMVNLLGLNLTLTTVIDQWTTLETSLGAIARLKLFIQNTPNENKQGESEVPDNWTGGRIVFDGVTAAYSGKSSLILSVLRLLELQSGSIHIGGKELASLSRQHIRSQITTIPQDPVSLSGTVRQNLDPEALIQADEILIEALKKTTLWATIDTRDGLDADLSELGFSVGQRQLFCLARALLSHSNIVLLDEPTSSVDNATDKDVRRIIREVMQGRTVIEVTHRLDYVTDFDLAVVMKDGRVIETGDPKELLTQNSALKALRG</sequence>
<keyword evidence="8 9" id="KW-0472">Membrane</keyword>
<dbReference type="InterPro" id="IPR011527">
    <property type="entry name" value="ABC1_TM_dom"/>
</dbReference>
<feature type="transmembrane region" description="Helical" evidence="9">
    <location>
        <begin position="385"/>
        <end position="412"/>
    </location>
</feature>
<evidence type="ECO:0000256" key="3">
    <source>
        <dbReference type="ARBA" id="ARBA00022475"/>
    </source>
</evidence>
<evidence type="ECO:0000259" key="11">
    <source>
        <dbReference type="PROSITE" id="PS50893"/>
    </source>
</evidence>
<dbReference type="PROSITE" id="PS00211">
    <property type="entry name" value="ABC_TRANSPORTER_1"/>
    <property type="match status" value="2"/>
</dbReference>
<dbReference type="Proteomes" id="UP000547976">
    <property type="component" value="Unassembled WGS sequence"/>
</dbReference>
<feature type="chain" id="PRO_5034704859" evidence="10">
    <location>
        <begin position="17"/>
        <end position="1275"/>
    </location>
</feature>
<dbReference type="EMBL" id="JAAOAV010000187">
    <property type="protein sequence ID" value="KAF5590910.1"/>
    <property type="molecule type" value="Genomic_DNA"/>
</dbReference>
<keyword evidence="14" id="KW-1185">Reference proteome</keyword>
<feature type="domain" description="ABC transmembrane type-1" evidence="12">
    <location>
        <begin position="323"/>
        <end position="450"/>
    </location>
</feature>
<dbReference type="InterPro" id="IPR003439">
    <property type="entry name" value="ABC_transporter-like_ATP-bd"/>
</dbReference>
<dbReference type="InterPro" id="IPR050173">
    <property type="entry name" value="ABC_transporter_C-like"/>
</dbReference>
<dbReference type="GO" id="GO:0016887">
    <property type="term" value="F:ATP hydrolysis activity"/>
    <property type="evidence" value="ECO:0007669"/>
    <property type="project" value="InterPro"/>
</dbReference>
<evidence type="ECO:0000256" key="2">
    <source>
        <dbReference type="ARBA" id="ARBA00022448"/>
    </source>
</evidence>
<feature type="domain" description="ABC transmembrane type-1" evidence="12">
    <location>
        <begin position="795"/>
        <end position="1037"/>
    </location>
</feature>
<keyword evidence="2" id="KW-0813">Transport</keyword>
<proteinExistence type="predicted"/>
<keyword evidence="5" id="KW-0547">Nucleotide-binding</keyword>
<dbReference type="RefSeq" id="XP_036533854.1">
    <property type="nucleotide sequence ID" value="XM_036675236.1"/>
</dbReference>
<protein>
    <submittedName>
        <fullName evidence="13">Canalicular multispecific organic anion transporter 2</fullName>
    </submittedName>
</protein>
<keyword evidence="10" id="KW-0732">Signal</keyword>